<dbReference type="RefSeq" id="WP_146948526.1">
    <property type="nucleotide sequence ID" value="NZ_VOQF01000006.1"/>
</dbReference>
<dbReference type="Pfam" id="PF17340">
    <property type="entry name" value="DUF5370"/>
    <property type="match status" value="1"/>
</dbReference>
<evidence type="ECO:0008006" key="3">
    <source>
        <dbReference type="Google" id="ProtNLM"/>
    </source>
</evidence>
<gene>
    <name evidence="1" type="ORF">FS935_11005</name>
</gene>
<dbReference type="InterPro" id="IPR035314">
    <property type="entry name" value="DUF5370"/>
</dbReference>
<comment type="caution">
    <text evidence="1">The sequence shown here is derived from an EMBL/GenBank/DDBJ whole genome shotgun (WGS) entry which is preliminary data.</text>
</comment>
<reference evidence="1 2" key="1">
    <citation type="journal article" date="2005" name="Int. J. Syst. Evol. Microbiol.">
        <title>Bacillus litoralis sp. nov., isolated from a tidal flat of the Yellow Sea in Korea.</title>
        <authorList>
            <person name="Yoon J.H."/>
            <person name="Oh T.K."/>
        </authorList>
    </citation>
    <scope>NUCLEOTIDE SEQUENCE [LARGE SCALE GENOMIC DNA]</scope>
    <source>
        <strain evidence="1 2">SW-211</strain>
    </source>
</reference>
<organism evidence="1 2">
    <name type="scientific">Metabacillus litoralis</name>
    <dbReference type="NCBI Taxonomy" id="152268"/>
    <lineage>
        <taxon>Bacteria</taxon>
        <taxon>Bacillati</taxon>
        <taxon>Bacillota</taxon>
        <taxon>Bacilli</taxon>
        <taxon>Bacillales</taxon>
        <taxon>Bacillaceae</taxon>
        <taxon>Metabacillus</taxon>
    </lineage>
</organism>
<dbReference type="OrthoDB" id="2971825at2"/>
<name>A0A5C6VY24_9BACI</name>
<sequence length="62" mass="7422">MGAVERNGYRFEPEFSVIHQNGAIHVYEKGKFIEEIKFVFNGEFPEHDQIEEIIDQYFEKNK</sequence>
<accession>A0A5C6VY24</accession>
<dbReference type="AlphaFoldDB" id="A0A5C6VY24"/>
<proteinExistence type="predicted"/>
<dbReference type="EMBL" id="VOQF01000006">
    <property type="protein sequence ID" value="TXC90460.1"/>
    <property type="molecule type" value="Genomic_DNA"/>
</dbReference>
<keyword evidence="2" id="KW-1185">Reference proteome</keyword>
<evidence type="ECO:0000313" key="1">
    <source>
        <dbReference type="EMBL" id="TXC90460.1"/>
    </source>
</evidence>
<dbReference type="Proteomes" id="UP000321363">
    <property type="component" value="Unassembled WGS sequence"/>
</dbReference>
<protein>
    <recommendedName>
        <fullName evidence="3">YbxH family protein</fullName>
    </recommendedName>
</protein>
<evidence type="ECO:0000313" key="2">
    <source>
        <dbReference type="Proteomes" id="UP000321363"/>
    </source>
</evidence>